<dbReference type="Pfam" id="PF00583">
    <property type="entry name" value="Acetyltransf_1"/>
    <property type="match status" value="1"/>
</dbReference>
<evidence type="ECO:0000313" key="5">
    <source>
        <dbReference type="Proteomes" id="UP000287605"/>
    </source>
</evidence>
<evidence type="ECO:0000256" key="1">
    <source>
        <dbReference type="ARBA" id="ARBA00022679"/>
    </source>
</evidence>
<dbReference type="Gene3D" id="3.40.630.30">
    <property type="match status" value="1"/>
</dbReference>
<dbReference type="PANTHER" id="PTHR43420">
    <property type="entry name" value="ACETYLTRANSFERASE"/>
    <property type="match status" value="1"/>
</dbReference>
<name>A0A430AU74_9ENTE</name>
<sequence length="180" mass="20529">MEFRHALLEEMEEIEQLYSDVSTALMGKEHSPRWVAGVYPAKETLLSSIKNKTLFVLTKDHHIVGCVTLNEIPTANYNEITWKVKATESEVLYIHGFAIHPSYNGQGLGSQLLHEVKKHAERNGRQSIRLDVFHKNIPAENLYHKNGFLYVNTVNIGDVVIAELGLHDVDIFRLYEYVLG</sequence>
<dbReference type="PROSITE" id="PS51186">
    <property type="entry name" value="GNAT"/>
    <property type="match status" value="1"/>
</dbReference>
<keyword evidence="1" id="KW-0808">Transferase</keyword>
<feature type="domain" description="N-acetyltransferase" evidence="3">
    <location>
        <begin position="1"/>
        <end position="180"/>
    </location>
</feature>
<comment type="caution">
    <text evidence="4">The sequence shown here is derived from an EMBL/GenBank/DDBJ whole genome shotgun (WGS) entry which is preliminary data.</text>
</comment>
<dbReference type="InterPro" id="IPR000182">
    <property type="entry name" value="GNAT_dom"/>
</dbReference>
<dbReference type="AlphaFoldDB" id="A0A430AU74"/>
<dbReference type="SUPFAM" id="SSF55729">
    <property type="entry name" value="Acyl-CoA N-acyltransferases (Nat)"/>
    <property type="match status" value="1"/>
</dbReference>
<accession>A0A430AU74</accession>
<protein>
    <recommendedName>
        <fullName evidence="3">N-acetyltransferase domain-containing protein</fullName>
    </recommendedName>
</protein>
<reference evidence="4 5" key="1">
    <citation type="submission" date="2017-05" db="EMBL/GenBank/DDBJ databases">
        <title>Vagococcus spp. assemblies.</title>
        <authorList>
            <person name="Gulvik C.A."/>
        </authorList>
    </citation>
    <scope>NUCLEOTIDE SEQUENCE [LARGE SCALE GENOMIC DNA]</scope>
    <source>
        <strain evidence="4 5">CCUG 51432</strain>
    </source>
</reference>
<organism evidence="4 5">
    <name type="scientific">Vagococcus elongatus</name>
    <dbReference type="NCBI Taxonomy" id="180344"/>
    <lineage>
        <taxon>Bacteria</taxon>
        <taxon>Bacillati</taxon>
        <taxon>Bacillota</taxon>
        <taxon>Bacilli</taxon>
        <taxon>Lactobacillales</taxon>
        <taxon>Enterococcaceae</taxon>
        <taxon>Vagococcus</taxon>
    </lineage>
</organism>
<dbReference type="OrthoDB" id="6382410at2"/>
<evidence type="ECO:0000256" key="2">
    <source>
        <dbReference type="ARBA" id="ARBA00023315"/>
    </source>
</evidence>
<keyword evidence="2" id="KW-0012">Acyltransferase</keyword>
<dbReference type="InterPro" id="IPR050680">
    <property type="entry name" value="YpeA/RimI_acetyltransf"/>
</dbReference>
<dbReference type="Proteomes" id="UP000287605">
    <property type="component" value="Unassembled WGS sequence"/>
</dbReference>
<gene>
    <name evidence="4" type="ORF">CBF29_07985</name>
</gene>
<dbReference type="GO" id="GO:0016747">
    <property type="term" value="F:acyltransferase activity, transferring groups other than amino-acyl groups"/>
    <property type="evidence" value="ECO:0007669"/>
    <property type="project" value="InterPro"/>
</dbReference>
<evidence type="ECO:0000259" key="3">
    <source>
        <dbReference type="PROSITE" id="PS51186"/>
    </source>
</evidence>
<keyword evidence="5" id="KW-1185">Reference proteome</keyword>
<evidence type="ECO:0000313" key="4">
    <source>
        <dbReference type="EMBL" id="RSU11607.1"/>
    </source>
</evidence>
<proteinExistence type="predicted"/>
<dbReference type="RefSeq" id="WP_126809230.1">
    <property type="nucleotide sequence ID" value="NZ_NGKA01000010.1"/>
</dbReference>
<dbReference type="CDD" id="cd04301">
    <property type="entry name" value="NAT_SF"/>
    <property type="match status" value="1"/>
</dbReference>
<dbReference type="EMBL" id="NGKA01000010">
    <property type="protein sequence ID" value="RSU11607.1"/>
    <property type="molecule type" value="Genomic_DNA"/>
</dbReference>
<dbReference type="InterPro" id="IPR016181">
    <property type="entry name" value="Acyl_CoA_acyltransferase"/>
</dbReference>